<gene>
    <name evidence="3" type="ORF">G3I70_33285</name>
</gene>
<dbReference type="Pfam" id="PF10592">
    <property type="entry name" value="AIPR"/>
    <property type="match status" value="1"/>
</dbReference>
<evidence type="ECO:0000256" key="1">
    <source>
        <dbReference type="SAM" id="MobiDB-lite"/>
    </source>
</evidence>
<sequence>MAEERGGRVPREVGLVAAAIKRDFGGLISVDDMPSKDPYQREQKLLSRGLAALIARQLTGCDNETAAGFVVDGFDDYGIDAVAILEGAPRLWLIQSKWSDQGRASLKMNDALQMVNGFKRIDQRQYDRLNERYTSLADQINRVLDHPDAHITLLAAVMGQGQLSSSVIECFEDAKKEFNSFSPDRPIDYGVRGALDAKTAILEGLDVRIDLSVPVTNWFRQTAPYDAFQGSVSVGEVASWYEKHRDRLFDRNIRQSLGLTPANSAISATLKEHPELFWYFNNGITVTCDKADPHPFSISDPNGPITLDLTNVSVVNGAQTVTTISAVFEQHPDLVAGAQVSVKVIATRNSPDGFGEQITKAANTQNRVEPQDFAALDPMQASIRSEFQVKLEKTYVYRRGETPPAPDAGCTMEEAGLALVCAHNDARLAVRVKARIDALWEKEGQGVYTRIFRRAPDSAQIWRSVRLLRDVREALDREEKERRNRAAAVAEHGDLLLAHIVFQRVGLDHLDDTTEEWDSFRASVPGLVTDVLDRLISYVDIEFGSNSFIRSTFLNEDRCRLLVRRILTDLEEGAPPPQVPDDYRREENSKPRRPNTVAVLVDADRVPEGAELRFVGAGAGEEEALAEWLAADARRTQATWTGQRGKALLWAADNRRYSPTGLVQHMWRLAEWNAAPVAVQGTKRWEVPGQGTLVELAEEVLRERDLHEL</sequence>
<name>A0A6L9QPB5_9ACTN</name>
<evidence type="ECO:0000259" key="2">
    <source>
        <dbReference type="Pfam" id="PF10592"/>
    </source>
</evidence>
<dbReference type="EMBL" id="JAAGLI010000913">
    <property type="protein sequence ID" value="NEA27335.1"/>
    <property type="molecule type" value="Genomic_DNA"/>
</dbReference>
<feature type="region of interest" description="Disordered" evidence="1">
    <location>
        <begin position="573"/>
        <end position="593"/>
    </location>
</feature>
<dbReference type="InterPro" id="IPR018891">
    <property type="entry name" value="AIPR_C"/>
</dbReference>
<comment type="caution">
    <text evidence="3">The sequence shown here is derived from an EMBL/GenBank/DDBJ whole genome shotgun (WGS) entry which is preliminary data.</text>
</comment>
<feature type="compositionally biased region" description="Basic and acidic residues" evidence="1">
    <location>
        <begin position="581"/>
        <end position="590"/>
    </location>
</feature>
<protein>
    <submittedName>
        <fullName evidence="3">AIPR family protein</fullName>
    </submittedName>
</protein>
<dbReference type="AlphaFoldDB" id="A0A6L9QPB5"/>
<organism evidence="3 4">
    <name type="scientific">Actinomadura bangladeshensis</name>
    <dbReference type="NCBI Taxonomy" id="453573"/>
    <lineage>
        <taxon>Bacteria</taxon>
        <taxon>Bacillati</taxon>
        <taxon>Actinomycetota</taxon>
        <taxon>Actinomycetes</taxon>
        <taxon>Streptosporangiales</taxon>
        <taxon>Thermomonosporaceae</taxon>
        <taxon>Actinomadura</taxon>
    </lineage>
</organism>
<dbReference type="Proteomes" id="UP000475532">
    <property type="component" value="Unassembled WGS sequence"/>
</dbReference>
<proteinExistence type="predicted"/>
<dbReference type="RefSeq" id="WP_163061726.1">
    <property type="nucleotide sequence ID" value="NZ_JAAGLI010000913.1"/>
</dbReference>
<evidence type="ECO:0000313" key="3">
    <source>
        <dbReference type="EMBL" id="NEA27335.1"/>
    </source>
</evidence>
<accession>A0A6L9QPB5</accession>
<reference evidence="3 4" key="1">
    <citation type="submission" date="2020-01" db="EMBL/GenBank/DDBJ databases">
        <title>Insect and environment-associated Actinomycetes.</title>
        <authorList>
            <person name="Currrie C."/>
            <person name="Chevrette M."/>
            <person name="Carlson C."/>
            <person name="Stubbendieck R."/>
            <person name="Wendt-Pienkowski E."/>
        </authorList>
    </citation>
    <scope>NUCLEOTIDE SEQUENCE [LARGE SCALE GENOMIC DNA]</scope>
    <source>
        <strain evidence="3 4">SID10258</strain>
    </source>
</reference>
<feature type="domain" description="Abortive phage infection protein C-terminal" evidence="2">
    <location>
        <begin position="249"/>
        <end position="483"/>
    </location>
</feature>
<evidence type="ECO:0000313" key="4">
    <source>
        <dbReference type="Proteomes" id="UP000475532"/>
    </source>
</evidence>